<dbReference type="KEGG" id="ppso:QPJ95_13170"/>
<dbReference type="EMBL" id="CP127247">
    <property type="protein sequence ID" value="WIY23607.1"/>
    <property type="molecule type" value="Genomic_DNA"/>
</dbReference>
<accession>A0A9Y2KXD9</accession>
<reference evidence="1 2" key="1">
    <citation type="submission" date="2023-06" db="EMBL/GenBank/DDBJ databases">
        <title>Parasedimentitalea psychrophila sp. nov., a psychrophilic bacterium isolated from deep-sea sediment.</title>
        <authorList>
            <person name="Li A."/>
        </authorList>
    </citation>
    <scope>NUCLEOTIDE SEQUENCE [LARGE SCALE GENOMIC DNA]</scope>
    <source>
        <strain evidence="1 2">QS115</strain>
    </source>
</reference>
<proteinExistence type="predicted"/>
<evidence type="ECO:0000313" key="1">
    <source>
        <dbReference type="EMBL" id="WIY23607.1"/>
    </source>
</evidence>
<dbReference type="Gene3D" id="3.30.870.10">
    <property type="entry name" value="Endonuclease Chain A"/>
    <property type="match status" value="1"/>
</dbReference>
<organism evidence="1 2">
    <name type="scientific">Parasedimentitalea psychrophila</name>
    <dbReference type="NCBI Taxonomy" id="2997337"/>
    <lineage>
        <taxon>Bacteria</taxon>
        <taxon>Pseudomonadati</taxon>
        <taxon>Pseudomonadota</taxon>
        <taxon>Alphaproteobacteria</taxon>
        <taxon>Rhodobacterales</taxon>
        <taxon>Paracoccaceae</taxon>
        <taxon>Parasedimentitalea</taxon>
    </lineage>
</organism>
<dbReference type="AlphaFoldDB" id="A0A9Y2KXD9"/>
<dbReference type="CDD" id="cd09117">
    <property type="entry name" value="PLDc_Bfil_DEXD_like"/>
    <property type="match status" value="1"/>
</dbReference>
<protein>
    <submittedName>
        <fullName evidence="1">Phospholipase D family protein</fullName>
    </submittedName>
</protein>
<dbReference type="Proteomes" id="UP001238334">
    <property type="component" value="Chromosome"/>
</dbReference>
<name>A0A9Y2KXD9_9RHOB</name>
<evidence type="ECO:0000313" key="2">
    <source>
        <dbReference type="Proteomes" id="UP001238334"/>
    </source>
</evidence>
<dbReference type="RefSeq" id="WP_270919967.1">
    <property type="nucleotide sequence ID" value="NZ_CP127247.1"/>
</dbReference>
<keyword evidence="2" id="KW-1185">Reference proteome</keyword>
<gene>
    <name evidence="1" type="ORF">QPJ95_13170</name>
</gene>
<sequence length="336" mass="38054">MGEFLSGDALSKKIQEVCKGDNVRIAAAFWGIGAVDTLFDGELPKGAKIICDISMGGTNPAELKKMRAPDNPKLRFLDGLHAKVYLSDKGCVVGSANASNNGVGFGGNPSNIEAGVFSDPETLMWKDTNIWMKSQWNFATELDEQALTRAELKWEKRSKANWNGIPPKSGGDNKSPFFQSLLADPESSGEWGFVFSHGDHWSIEDWESSEDEERTEQQKEDVSKNWNDRDFLYGFSKEQLDDFPEFFVQFYWGPRGGLQVHFLQMLTWFFSDEENGYCVISRILNADEHPGLFDLKELRGKMKPVFEFHKTRLADENLIFSSEDFVQMINRIDQAV</sequence>